<sequence>MPWLPPVTYYRPFPFPAENRTHFPAKTYVERQNKRNNFKRAKIFSMCSFGRTEKIITLVVVF</sequence>
<accession>D7KNC5</accession>
<proteinExistence type="predicted"/>
<name>D7KNC5_ARALL</name>
<evidence type="ECO:0000313" key="1">
    <source>
        <dbReference type="EMBL" id="EFH68946.1"/>
    </source>
</evidence>
<keyword evidence="2" id="KW-1185">Reference proteome</keyword>
<dbReference type="Gramene" id="scaffold_101360.1">
    <property type="protein sequence ID" value="scaffold_101360.1"/>
    <property type="gene ID" value="scaffold_101360.1"/>
</dbReference>
<dbReference type="HOGENOM" id="CLU_2907118_0_0_1"/>
<evidence type="ECO:0000313" key="2">
    <source>
        <dbReference type="Proteomes" id="UP000008694"/>
    </source>
</evidence>
<dbReference type="Proteomes" id="UP000008694">
    <property type="component" value="Unassembled WGS sequence"/>
</dbReference>
<reference evidence="2" key="1">
    <citation type="journal article" date="2011" name="Nat. Genet.">
        <title>The Arabidopsis lyrata genome sequence and the basis of rapid genome size change.</title>
        <authorList>
            <person name="Hu T.T."/>
            <person name="Pattyn P."/>
            <person name="Bakker E.G."/>
            <person name="Cao J."/>
            <person name="Cheng J.-F."/>
            <person name="Clark R.M."/>
            <person name="Fahlgren N."/>
            <person name="Fawcett J.A."/>
            <person name="Grimwood J."/>
            <person name="Gundlach H."/>
            <person name="Haberer G."/>
            <person name="Hollister J.D."/>
            <person name="Ossowski S."/>
            <person name="Ottilar R.P."/>
            <person name="Salamov A.A."/>
            <person name="Schneeberger K."/>
            <person name="Spannagl M."/>
            <person name="Wang X."/>
            <person name="Yang L."/>
            <person name="Nasrallah M.E."/>
            <person name="Bergelson J."/>
            <person name="Carrington J.C."/>
            <person name="Gaut B.S."/>
            <person name="Schmutz J."/>
            <person name="Mayer K.F.X."/>
            <person name="Van de Peer Y."/>
            <person name="Grigoriev I.V."/>
            <person name="Nordborg M."/>
            <person name="Weigel D."/>
            <person name="Guo Y.-L."/>
        </authorList>
    </citation>
    <scope>NUCLEOTIDE SEQUENCE [LARGE SCALE GENOMIC DNA]</scope>
    <source>
        <strain evidence="2">cv. MN47</strain>
    </source>
</reference>
<dbReference type="EMBL" id="GL348713">
    <property type="protein sequence ID" value="EFH68946.1"/>
    <property type="molecule type" value="Genomic_DNA"/>
</dbReference>
<gene>
    <name evidence="1" type="ORF">ARALYDRAFT_888566</name>
</gene>
<protein>
    <submittedName>
        <fullName evidence="1">Predicted protein</fullName>
    </submittedName>
</protein>
<dbReference type="AlphaFoldDB" id="D7KNC5"/>
<organism evidence="2">
    <name type="scientific">Arabidopsis lyrata subsp. lyrata</name>
    <name type="common">Lyre-leaved rock-cress</name>
    <dbReference type="NCBI Taxonomy" id="81972"/>
    <lineage>
        <taxon>Eukaryota</taxon>
        <taxon>Viridiplantae</taxon>
        <taxon>Streptophyta</taxon>
        <taxon>Embryophyta</taxon>
        <taxon>Tracheophyta</taxon>
        <taxon>Spermatophyta</taxon>
        <taxon>Magnoliopsida</taxon>
        <taxon>eudicotyledons</taxon>
        <taxon>Gunneridae</taxon>
        <taxon>Pentapetalae</taxon>
        <taxon>rosids</taxon>
        <taxon>malvids</taxon>
        <taxon>Brassicales</taxon>
        <taxon>Brassicaceae</taxon>
        <taxon>Camelineae</taxon>
        <taxon>Arabidopsis</taxon>
    </lineage>
</organism>